<dbReference type="EMBL" id="JAESVB010000005">
    <property type="protein sequence ID" value="MCB8876295.1"/>
    <property type="molecule type" value="Genomic_DNA"/>
</dbReference>
<reference evidence="2" key="1">
    <citation type="journal article" date="2021" name="Microorganisms">
        <title>Acidisoma silvae sp. nov. and Acidisomacellulosilytica sp. nov., Two Acidophilic Bacteria Isolated from Decaying Wood, Hydrolyzing Cellulose and Producing Poly-3-hydroxybutyrate.</title>
        <authorList>
            <person name="Mieszkin S."/>
            <person name="Pouder E."/>
            <person name="Uroz S."/>
            <person name="Simon-Colin C."/>
            <person name="Alain K."/>
        </authorList>
    </citation>
    <scope>NUCLEOTIDE SEQUENCE</scope>
    <source>
        <strain evidence="2">HW T2.11</strain>
    </source>
</reference>
<dbReference type="Proteomes" id="UP000708298">
    <property type="component" value="Unassembled WGS sequence"/>
</dbReference>
<proteinExistence type="predicted"/>
<evidence type="ECO:0000313" key="3">
    <source>
        <dbReference type="Proteomes" id="UP000708298"/>
    </source>
</evidence>
<evidence type="ECO:0000259" key="1">
    <source>
        <dbReference type="PROSITE" id="PS51186"/>
    </source>
</evidence>
<dbReference type="Gene3D" id="3.40.630.30">
    <property type="match status" value="1"/>
</dbReference>
<name>A0A963YSS5_9PROT</name>
<organism evidence="2 3">
    <name type="scientific">Acidisoma silvae</name>
    <dbReference type="NCBI Taxonomy" id="2802396"/>
    <lineage>
        <taxon>Bacteria</taxon>
        <taxon>Pseudomonadati</taxon>
        <taxon>Pseudomonadota</taxon>
        <taxon>Alphaproteobacteria</taxon>
        <taxon>Acetobacterales</taxon>
        <taxon>Acidocellaceae</taxon>
        <taxon>Acidisoma</taxon>
    </lineage>
</organism>
<reference evidence="2" key="2">
    <citation type="submission" date="2021-01" db="EMBL/GenBank/DDBJ databases">
        <authorList>
            <person name="Mieszkin S."/>
            <person name="Pouder E."/>
            <person name="Alain K."/>
        </authorList>
    </citation>
    <scope>NUCLEOTIDE SEQUENCE</scope>
    <source>
        <strain evidence="2">HW T2.11</strain>
    </source>
</reference>
<dbReference type="PANTHER" id="PTHR43233:SF1">
    <property type="entry name" value="FAMILY N-ACETYLTRANSFERASE, PUTATIVE (AFU_ORTHOLOGUE AFUA_6G03350)-RELATED"/>
    <property type="match status" value="1"/>
</dbReference>
<feature type="domain" description="N-acetyltransferase" evidence="1">
    <location>
        <begin position="7"/>
        <end position="139"/>
    </location>
</feature>
<keyword evidence="3" id="KW-1185">Reference proteome</keyword>
<dbReference type="PANTHER" id="PTHR43233">
    <property type="entry name" value="FAMILY N-ACETYLTRANSFERASE, PUTATIVE (AFU_ORTHOLOGUE AFUA_6G03350)-RELATED"/>
    <property type="match status" value="1"/>
</dbReference>
<gene>
    <name evidence="2" type="ORF">ASILVAE211_13970</name>
</gene>
<dbReference type="PROSITE" id="PS51186">
    <property type="entry name" value="GNAT"/>
    <property type="match status" value="1"/>
</dbReference>
<sequence>MTLPSGYDISTDAARLDLDAIHRFLSEDSYWARGAPRAVIERAVANSLCFGLYHGMAQAGLARVVTDKATFVLVSDVFVLEGHRGLGLSKCLMQSVMAHPDLQGMRRHLLMTADAHGLYSQFGFQPLAWPERFMEILRPDIYQAG</sequence>
<dbReference type="AlphaFoldDB" id="A0A963YSS5"/>
<evidence type="ECO:0000313" key="2">
    <source>
        <dbReference type="EMBL" id="MCB8876295.1"/>
    </source>
</evidence>
<dbReference type="InterPro" id="IPR016181">
    <property type="entry name" value="Acyl_CoA_acyltransferase"/>
</dbReference>
<accession>A0A963YSS5</accession>
<dbReference type="Pfam" id="PF13508">
    <property type="entry name" value="Acetyltransf_7"/>
    <property type="match status" value="1"/>
</dbReference>
<dbReference type="GO" id="GO:0016747">
    <property type="term" value="F:acyltransferase activity, transferring groups other than amino-acyl groups"/>
    <property type="evidence" value="ECO:0007669"/>
    <property type="project" value="InterPro"/>
</dbReference>
<dbReference type="SUPFAM" id="SSF55729">
    <property type="entry name" value="Acyl-CoA N-acyltransferases (Nat)"/>
    <property type="match status" value="1"/>
</dbReference>
<comment type="caution">
    <text evidence="2">The sequence shown here is derived from an EMBL/GenBank/DDBJ whole genome shotgun (WGS) entry which is preliminary data.</text>
</comment>
<dbReference type="InterPro" id="IPR053144">
    <property type="entry name" value="Acetyltransferase_Butenolide"/>
</dbReference>
<protein>
    <submittedName>
        <fullName evidence="2">GNAT family N-acetyltransferase</fullName>
    </submittedName>
</protein>
<dbReference type="InterPro" id="IPR000182">
    <property type="entry name" value="GNAT_dom"/>
</dbReference>